<gene>
    <name evidence="2" type="ORF">CKAH01_16724</name>
</gene>
<evidence type="ECO:0000256" key="1">
    <source>
        <dbReference type="ARBA" id="ARBA00011353"/>
    </source>
</evidence>
<keyword evidence="3" id="KW-1185">Reference proteome</keyword>
<sequence length="206" mass="23709">MSAHEKWLDEFIATRMHDNVWHSAPDKEIHVGSINGFLVGPGNKVWFKWTSACCLTQPLPEKYDQEVSPVFLYQLWRHEERRHGKSRSELVGSGDSRQVFNITAHRRTEDETHCQLQVHWVGYRPEESTWELFEHVYDICLHSVTQYPEIKGFQNVPPSLGLLQQAQGASNEIRFSGFQSKLSALEWLTTSPAISLAISIMAVIYL</sequence>
<accession>A0AAD9YFN1</accession>
<evidence type="ECO:0000313" key="3">
    <source>
        <dbReference type="Proteomes" id="UP001281614"/>
    </source>
</evidence>
<dbReference type="SUPFAM" id="SSF54160">
    <property type="entry name" value="Chromo domain-like"/>
    <property type="match status" value="1"/>
</dbReference>
<dbReference type="AlphaFoldDB" id="A0AAD9YFN1"/>
<dbReference type="Gene3D" id="2.40.50.40">
    <property type="match status" value="1"/>
</dbReference>
<dbReference type="CDD" id="cd00024">
    <property type="entry name" value="CD_CSD"/>
    <property type="match status" value="1"/>
</dbReference>
<evidence type="ECO:0000313" key="2">
    <source>
        <dbReference type="EMBL" id="KAK2759217.1"/>
    </source>
</evidence>
<dbReference type="Proteomes" id="UP001281614">
    <property type="component" value="Unassembled WGS sequence"/>
</dbReference>
<name>A0AAD9YFN1_COLKA</name>
<reference evidence="2" key="1">
    <citation type="submission" date="2023-02" db="EMBL/GenBank/DDBJ databases">
        <title>Colletotrichum kahawae CIFC_Que2 genome sequencing and assembly.</title>
        <authorList>
            <person name="Baroncelli R."/>
        </authorList>
    </citation>
    <scope>NUCLEOTIDE SEQUENCE</scope>
    <source>
        <strain evidence="2">CIFC_Que2</strain>
    </source>
</reference>
<evidence type="ECO:0008006" key="4">
    <source>
        <dbReference type="Google" id="ProtNLM"/>
    </source>
</evidence>
<protein>
    <recommendedName>
        <fullName evidence="4">Chromo domain-containing protein</fullName>
    </recommendedName>
</protein>
<comment type="caution">
    <text evidence="2">The sequence shown here is derived from an EMBL/GenBank/DDBJ whole genome shotgun (WGS) entry which is preliminary data.</text>
</comment>
<proteinExistence type="predicted"/>
<dbReference type="EMBL" id="VYYT01000183">
    <property type="protein sequence ID" value="KAK2759217.1"/>
    <property type="molecule type" value="Genomic_DNA"/>
</dbReference>
<organism evidence="2 3">
    <name type="scientific">Colletotrichum kahawae</name>
    <name type="common">Coffee berry disease fungus</name>
    <dbReference type="NCBI Taxonomy" id="34407"/>
    <lineage>
        <taxon>Eukaryota</taxon>
        <taxon>Fungi</taxon>
        <taxon>Dikarya</taxon>
        <taxon>Ascomycota</taxon>
        <taxon>Pezizomycotina</taxon>
        <taxon>Sordariomycetes</taxon>
        <taxon>Hypocreomycetidae</taxon>
        <taxon>Glomerellales</taxon>
        <taxon>Glomerellaceae</taxon>
        <taxon>Colletotrichum</taxon>
        <taxon>Colletotrichum gloeosporioides species complex</taxon>
    </lineage>
</organism>
<comment type="subunit">
    <text evidence="1">Component of the NuA4 histone acetyltransferase complex.</text>
</comment>
<dbReference type="InterPro" id="IPR016197">
    <property type="entry name" value="Chromo-like_dom_sf"/>
</dbReference>